<dbReference type="RefSeq" id="WP_377966229.1">
    <property type="nucleotide sequence ID" value="NZ_JBHZOL010000087.1"/>
</dbReference>
<evidence type="ECO:0000259" key="4">
    <source>
        <dbReference type="PROSITE" id="PS52004"/>
    </source>
</evidence>
<dbReference type="EMBL" id="JBHZOL010000087">
    <property type="protein sequence ID" value="MFE4107477.1"/>
    <property type="molecule type" value="Genomic_DNA"/>
</dbReference>
<evidence type="ECO:0000256" key="1">
    <source>
        <dbReference type="ARBA" id="ARBA00008467"/>
    </source>
</evidence>
<dbReference type="PANTHER" id="PTHR11712">
    <property type="entry name" value="POLYKETIDE SYNTHASE-RELATED"/>
    <property type="match status" value="1"/>
</dbReference>
<proteinExistence type="inferred from homology"/>
<dbReference type="CDD" id="cd00834">
    <property type="entry name" value="KAS_I_II"/>
    <property type="match status" value="1"/>
</dbReference>
<dbReference type="InterPro" id="IPR014031">
    <property type="entry name" value="Ketoacyl_synth_C"/>
</dbReference>
<sequence>MDVVVTGLGLTTALGTSSEITWKRLLAGDSAIALRQPFVDLPPRPMALIGAIPGCLNSILGKTVAAAIADAKLQLPLPECGVVIGSSRSHQSLWEQLACQSLLAAPTQVAPRNWLETLPNNPAAAVAQQLGTQAPVLAPMAACATGLWSVIQGAGLIQSGHCDRVVVGAVDTPITPLTLAGFEQMGALAKTGCYPFDCQRQGLVLGEGAAVLVLESLQTAQRRQARIYGRVLGFGATADGYHITTPDPQLKLGLAAVEACFQQAQLHPPAIDYIHAHGTSTRLNDAKEAQLIQALFPPSVAISSTKGATGHTLGASGAMGLVFSLLALHYQILPPCTGLKTADFELNLVTQATPQTLHNALCFSFGFGGQNVAIAVGRCC</sequence>
<keyword evidence="5" id="KW-0012">Acyltransferase</keyword>
<dbReference type="GO" id="GO:0004315">
    <property type="term" value="F:3-oxoacyl-[acyl-carrier-protein] synthase activity"/>
    <property type="evidence" value="ECO:0007669"/>
    <property type="project" value="UniProtKB-EC"/>
</dbReference>
<comment type="caution">
    <text evidence="5">The sequence shown here is derived from an EMBL/GenBank/DDBJ whole genome shotgun (WGS) entry which is preliminary data.</text>
</comment>
<dbReference type="InterPro" id="IPR020841">
    <property type="entry name" value="PKS_Beta-ketoAc_synthase_dom"/>
</dbReference>
<evidence type="ECO:0000256" key="2">
    <source>
        <dbReference type="ARBA" id="ARBA00022679"/>
    </source>
</evidence>
<dbReference type="SUPFAM" id="SSF53901">
    <property type="entry name" value="Thiolase-like"/>
    <property type="match status" value="2"/>
</dbReference>
<dbReference type="NCBIfam" id="NF004618">
    <property type="entry name" value="PRK05952.1"/>
    <property type="match status" value="1"/>
</dbReference>
<comment type="similarity">
    <text evidence="1 3">Belongs to the thiolase-like superfamily. Beta-ketoacyl-ACP synthases family.</text>
</comment>
<dbReference type="EC" id="2.3.1.179" evidence="5"/>
<dbReference type="PROSITE" id="PS52004">
    <property type="entry name" value="KS3_2"/>
    <property type="match status" value="1"/>
</dbReference>
<name>A0ABW6IGZ1_9CYAN</name>
<dbReference type="Gene3D" id="3.40.47.10">
    <property type="match status" value="1"/>
</dbReference>
<gene>
    <name evidence="5" type="ORF">ACFVKH_14380</name>
</gene>
<dbReference type="SMART" id="SM00825">
    <property type="entry name" value="PKS_KS"/>
    <property type="match status" value="1"/>
</dbReference>
<keyword evidence="2 3" id="KW-0808">Transferase</keyword>
<accession>A0ABW6IGZ1</accession>
<dbReference type="InterPro" id="IPR014030">
    <property type="entry name" value="Ketoacyl_synth_N"/>
</dbReference>
<dbReference type="PANTHER" id="PTHR11712:SF347">
    <property type="entry name" value="BETA KETOACYL-ACYL CARRIER PROTEIN SYNTHASE"/>
    <property type="match status" value="1"/>
</dbReference>
<organism evidence="5 6">
    <name type="scientific">Almyronema epifaneia S1</name>
    <dbReference type="NCBI Taxonomy" id="2991925"/>
    <lineage>
        <taxon>Bacteria</taxon>
        <taxon>Bacillati</taxon>
        <taxon>Cyanobacteriota</taxon>
        <taxon>Cyanophyceae</taxon>
        <taxon>Nodosilineales</taxon>
        <taxon>Nodosilineaceae</taxon>
        <taxon>Almyronema</taxon>
        <taxon>Almyronema epifaneia</taxon>
    </lineage>
</organism>
<dbReference type="Pfam" id="PF00109">
    <property type="entry name" value="ketoacyl-synt"/>
    <property type="match status" value="1"/>
</dbReference>
<evidence type="ECO:0000313" key="6">
    <source>
        <dbReference type="Proteomes" id="UP001600165"/>
    </source>
</evidence>
<keyword evidence="6" id="KW-1185">Reference proteome</keyword>
<feature type="domain" description="Ketosynthase family 3 (KS3)" evidence="4">
    <location>
        <begin position="1"/>
        <end position="378"/>
    </location>
</feature>
<protein>
    <submittedName>
        <fullName evidence="5">Beta-ketoacyl-ACP synthase</fullName>
        <ecNumber evidence="5">2.3.1.179</ecNumber>
    </submittedName>
</protein>
<evidence type="ECO:0000256" key="3">
    <source>
        <dbReference type="RuleBase" id="RU003694"/>
    </source>
</evidence>
<dbReference type="Pfam" id="PF02801">
    <property type="entry name" value="Ketoacyl-synt_C"/>
    <property type="match status" value="1"/>
</dbReference>
<dbReference type="InterPro" id="IPR016039">
    <property type="entry name" value="Thiolase-like"/>
</dbReference>
<evidence type="ECO:0000313" key="5">
    <source>
        <dbReference type="EMBL" id="MFE4107477.1"/>
    </source>
</evidence>
<dbReference type="Proteomes" id="UP001600165">
    <property type="component" value="Unassembled WGS sequence"/>
</dbReference>
<reference evidence="5 6" key="1">
    <citation type="submission" date="2024-10" db="EMBL/GenBank/DDBJ databases">
        <authorList>
            <person name="Ratan Roy A."/>
            <person name="Morales Sandoval P.H."/>
            <person name="De Los Santos Villalobos S."/>
            <person name="Chakraborty S."/>
            <person name="Mukherjee J."/>
        </authorList>
    </citation>
    <scope>NUCLEOTIDE SEQUENCE [LARGE SCALE GENOMIC DNA]</scope>
    <source>
        <strain evidence="5 6">S1</strain>
    </source>
</reference>
<dbReference type="InterPro" id="IPR000794">
    <property type="entry name" value="Beta-ketoacyl_synthase"/>
</dbReference>